<evidence type="ECO:0000256" key="1">
    <source>
        <dbReference type="SAM" id="Coils"/>
    </source>
</evidence>
<comment type="caution">
    <text evidence="2">The sequence shown here is derived from an EMBL/GenBank/DDBJ whole genome shotgun (WGS) entry which is preliminary data.</text>
</comment>
<dbReference type="eggNOG" id="ENOG502T4FI">
    <property type="taxonomic scope" value="Eukaryota"/>
</dbReference>
<name>W9XAB9_9EURO</name>
<organism evidence="2 3">
    <name type="scientific">Cladophialophora psammophila CBS 110553</name>
    <dbReference type="NCBI Taxonomy" id="1182543"/>
    <lineage>
        <taxon>Eukaryota</taxon>
        <taxon>Fungi</taxon>
        <taxon>Dikarya</taxon>
        <taxon>Ascomycota</taxon>
        <taxon>Pezizomycotina</taxon>
        <taxon>Eurotiomycetes</taxon>
        <taxon>Chaetothyriomycetidae</taxon>
        <taxon>Chaetothyriales</taxon>
        <taxon>Herpotrichiellaceae</taxon>
        <taxon>Cladophialophora</taxon>
    </lineage>
</organism>
<protein>
    <submittedName>
        <fullName evidence="2">Uncharacterized protein</fullName>
    </submittedName>
</protein>
<feature type="coiled-coil region" evidence="1">
    <location>
        <begin position="4"/>
        <end position="103"/>
    </location>
</feature>
<dbReference type="EMBL" id="AMGX01000004">
    <property type="protein sequence ID" value="EXJ73841.1"/>
    <property type="molecule type" value="Genomic_DNA"/>
</dbReference>
<dbReference type="Proteomes" id="UP000019471">
    <property type="component" value="Unassembled WGS sequence"/>
</dbReference>
<sequence>MSELDDVRNQKTQLSLELDNARSEKAQMMLELDELRIQATDDTRYWKRLYRKTRKRRDSLKRRNKHMQVELVKSTTDETSKTNLTLRRENDLLREKLDSYQATFRFQRPFSDNFRAQNVEKVIDHVQSARSKLFKILQGQEVLFAIERLDGVSGSALAALFKRALGPGATTLDTSTGGLILTAELCTATLQEVVLSLVSAAICIWVFEAELGALFQENDLFSSKLQDILTTQDRKLADSFLYAALEKCIDDLSVCDFAIPRRARHLSRRTLDAIKPLLDAHRDLDEQYVDVADGWGEHEQQMIEIFKQALYAKARLLLTTDLYKCVLHLPGMSCDRVSMEKRRGAETEPDAVVGITIFPGLLRCASEEGFNFNRFLTGDKTPKNITANVLGKAVVCTR</sequence>
<proteinExistence type="predicted"/>
<dbReference type="OrthoDB" id="303107at2759"/>
<dbReference type="GeneID" id="19188331"/>
<keyword evidence="1" id="KW-0175">Coiled coil</keyword>
<dbReference type="AlphaFoldDB" id="W9XAB9"/>
<evidence type="ECO:0000313" key="2">
    <source>
        <dbReference type="EMBL" id="EXJ73841.1"/>
    </source>
</evidence>
<dbReference type="RefSeq" id="XP_007742404.1">
    <property type="nucleotide sequence ID" value="XM_007744214.1"/>
</dbReference>
<dbReference type="HOGENOM" id="CLU_692619_0_0_1"/>
<evidence type="ECO:0000313" key="3">
    <source>
        <dbReference type="Proteomes" id="UP000019471"/>
    </source>
</evidence>
<reference evidence="2 3" key="1">
    <citation type="submission" date="2013-03" db="EMBL/GenBank/DDBJ databases">
        <title>The Genome Sequence of Cladophialophora psammophila CBS 110553.</title>
        <authorList>
            <consortium name="The Broad Institute Genomics Platform"/>
            <person name="Cuomo C."/>
            <person name="de Hoog S."/>
            <person name="Gorbushina A."/>
            <person name="Walker B."/>
            <person name="Young S.K."/>
            <person name="Zeng Q."/>
            <person name="Gargeya S."/>
            <person name="Fitzgerald M."/>
            <person name="Haas B."/>
            <person name="Abouelleil A."/>
            <person name="Allen A.W."/>
            <person name="Alvarado L."/>
            <person name="Arachchi H.M."/>
            <person name="Berlin A.M."/>
            <person name="Chapman S.B."/>
            <person name="Gainer-Dewar J."/>
            <person name="Goldberg J."/>
            <person name="Griggs A."/>
            <person name="Gujja S."/>
            <person name="Hansen M."/>
            <person name="Howarth C."/>
            <person name="Imamovic A."/>
            <person name="Ireland A."/>
            <person name="Larimer J."/>
            <person name="McCowan C."/>
            <person name="Murphy C."/>
            <person name="Pearson M."/>
            <person name="Poon T.W."/>
            <person name="Priest M."/>
            <person name="Roberts A."/>
            <person name="Saif S."/>
            <person name="Shea T."/>
            <person name="Sisk P."/>
            <person name="Sykes S."/>
            <person name="Wortman J."/>
            <person name="Nusbaum C."/>
            <person name="Birren B."/>
        </authorList>
    </citation>
    <scope>NUCLEOTIDE SEQUENCE [LARGE SCALE GENOMIC DNA]</scope>
    <source>
        <strain evidence="2 3">CBS 110553</strain>
    </source>
</reference>
<gene>
    <name evidence="2" type="ORF">A1O5_03603</name>
</gene>
<accession>W9XAB9</accession>
<keyword evidence="3" id="KW-1185">Reference proteome</keyword>